<proteinExistence type="predicted"/>
<keyword evidence="2" id="KW-1185">Reference proteome</keyword>
<evidence type="ECO:0000313" key="1">
    <source>
        <dbReference type="EMBL" id="KAJ8650800.1"/>
    </source>
</evidence>
<dbReference type="Proteomes" id="UP001234297">
    <property type="component" value="Chromosome 1"/>
</dbReference>
<name>A0ACC2MYH2_PERAE</name>
<gene>
    <name evidence="1" type="ORF">MRB53_003823</name>
</gene>
<organism evidence="1 2">
    <name type="scientific">Persea americana</name>
    <name type="common">Avocado</name>
    <dbReference type="NCBI Taxonomy" id="3435"/>
    <lineage>
        <taxon>Eukaryota</taxon>
        <taxon>Viridiplantae</taxon>
        <taxon>Streptophyta</taxon>
        <taxon>Embryophyta</taxon>
        <taxon>Tracheophyta</taxon>
        <taxon>Spermatophyta</taxon>
        <taxon>Magnoliopsida</taxon>
        <taxon>Magnoliidae</taxon>
        <taxon>Laurales</taxon>
        <taxon>Lauraceae</taxon>
        <taxon>Persea</taxon>
    </lineage>
</organism>
<reference evidence="1 2" key="1">
    <citation type="journal article" date="2022" name="Hortic Res">
        <title>A haplotype resolved chromosomal level avocado genome allows analysis of novel avocado genes.</title>
        <authorList>
            <person name="Nath O."/>
            <person name="Fletcher S.J."/>
            <person name="Hayward A."/>
            <person name="Shaw L.M."/>
            <person name="Masouleh A.K."/>
            <person name="Furtado A."/>
            <person name="Henry R.J."/>
            <person name="Mitter N."/>
        </authorList>
    </citation>
    <scope>NUCLEOTIDE SEQUENCE [LARGE SCALE GENOMIC DNA]</scope>
    <source>
        <strain evidence="2">cv. Hass</strain>
    </source>
</reference>
<comment type="caution">
    <text evidence="1">The sequence shown here is derived from an EMBL/GenBank/DDBJ whole genome shotgun (WGS) entry which is preliminary data.</text>
</comment>
<evidence type="ECO:0000313" key="2">
    <source>
        <dbReference type="Proteomes" id="UP001234297"/>
    </source>
</evidence>
<dbReference type="EMBL" id="CM056809">
    <property type="protein sequence ID" value="KAJ8650800.1"/>
    <property type="molecule type" value="Genomic_DNA"/>
</dbReference>
<accession>A0ACC2MYH2</accession>
<sequence>MCILCVVQKWSRKVATMLPWLVIPLIGLWALSQLLPPGYRFEVTSPRLACVLVLLVTLFWYEVLMPRLSTWRAHRSARLRELKRFEAIELQKLRKTATRRCRNCYTPYRDQNPSGGKFMCSYCGHISKRPVLDIPSPAMLGISNSGIGKIWNGKAWSENGWICGQDWSENGNWVPSFGGKSNYLGRNEPPFFGGDSRYSPEKPYSGVFVFGKLLSYFFLSLRWLWRKIFRVSSAGDDGSLDAENKGMLSGKGENGANFHESKGEKARRKAEEKRQARMERELLEEEERKQREEVARLVEERRKLRDEQLEAEKERDKGSTPDRERGNRREAERRRQEKKKEKDRGSSKSNSDVEDMERKSNRENERKRDFEKRSETERRDIQKNPTESVRVPSSDTGHAIKSATNNFSRVSGGGSRYFDRMKGSFLSSSKAFNGAGFFGRAVHNSATTGTKVNKPTGFGEHIQSSANRREVHSAEHINGKFTINGEDKDIQISSHRPVGSDVQPRPVVQKKSWQQLFTRSPTTTSSLDTNSAIGNQSQSCQSKAQNLQLPDQSPFNYHLNKQINFGLPMTYTNSPLSTSSMKSSSASPPVPAFPLVGGSAQDFMFEEAEVFEDPCYVPDPASLLGPVSESLDNFPLDLGTGFITNTRSERSHAVKNMYAAADVNRPAPIESPFSRSRVTQERHAGFGQPQSITKSWDQHALPLPEASNAPEHGTWQMWGTPPLGQEGLGLTGGPASWLLPLGQNKPNRHEFLHQSCHEAMISPFATENQVINGHGISSQKVCVGGCHNGGCFCPHDPVISDNDLWRQKTVYEPFSGEREIPFPSLNPHKDLSQNDVTCDSPSNSEAIHLFERSPANGGTTNRDWAVQAEGKGSVGNSSTLALPHIGGLFSDPDPNGENRERASGKMGSVTNGCSSPVFPSPLNFLENKAFFHKKSFCNLIISNKSSGRNGIFCKISGTGVGEDPGKTSKSRTEDYNTAMKNMMRSPYEYHHDLGMNYTLITDKLIVGSQPQKPEDIDHLKQEENVAYILNLQQDKDIEYWGIDFQSILKRCKELGIRHMRRPARDFDPNSLRNGLPKAVSSLEWAISEGKGRIYVHCTAGLGRAPAVAIAYLFWFFNMDLNTAYNKLTKKRPCGPNKRAIRGATYDLATNDPWKEPFESLPEYAFENVADWERKLIQDRVRALRGT</sequence>
<protein>
    <submittedName>
        <fullName evidence="1">Uncharacterized protein</fullName>
    </submittedName>
</protein>